<protein>
    <submittedName>
        <fullName evidence="1">Uncharacterized protein</fullName>
    </submittedName>
</protein>
<organism evidence="1">
    <name type="scientific">Arundo donax</name>
    <name type="common">Giant reed</name>
    <name type="synonym">Donax arundinaceus</name>
    <dbReference type="NCBI Taxonomy" id="35708"/>
    <lineage>
        <taxon>Eukaryota</taxon>
        <taxon>Viridiplantae</taxon>
        <taxon>Streptophyta</taxon>
        <taxon>Embryophyta</taxon>
        <taxon>Tracheophyta</taxon>
        <taxon>Spermatophyta</taxon>
        <taxon>Magnoliopsida</taxon>
        <taxon>Liliopsida</taxon>
        <taxon>Poales</taxon>
        <taxon>Poaceae</taxon>
        <taxon>PACMAD clade</taxon>
        <taxon>Arundinoideae</taxon>
        <taxon>Arundineae</taxon>
        <taxon>Arundo</taxon>
    </lineage>
</organism>
<dbReference type="AlphaFoldDB" id="A0A0A9EVN2"/>
<dbReference type="EMBL" id="GBRH01193789">
    <property type="protein sequence ID" value="JAE04107.1"/>
    <property type="molecule type" value="Transcribed_RNA"/>
</dbReference>
<sequence>MKQKEQEWSSLFPISHKGLKQLESLVYMYIMR</sequence>
<proteinExistence type="predicted"/>
<reference evidence="1" key="2">
    <citation type="journal article" date="2015" name="Data Brief">
        <title>Shoot transcriptome of the giant reed, Arundo donax.</title>
        <authorList>
            <person name="Barrero R.A."/>
            <person name="Guerrero F.D."/>
            <person name="Moolhuijzen P."/>
            <person name="Goolsby J.A."/>
            <person name="Tidwell J."/>
            <person name="Bellgard S.E."/>
            <person name="Bellgard M.I."/>
        </authorList>
    </citation>
    <scope>NUCLEOTIDE SEQUENCE</scope>
    <source>
        <tissue evidence="1">Shoot tissue taken approximately 20 cm above the soil surface</tissue>
    </source>
</reference>
<name>A0A0A9EVN2_ARUDO</name>
<reference evidence="1" key="1">
    <citation type="submission" date="2014-09" db="EMBL/GenBank/DDBJ databases">
        <authorList>
            <person name="Magalhaes I.L.F."/>
            <person name="Oliveira U."/>
            <person name="Santos F.R."/>
            <person name="Vidigal T.H.D.A."/>
            <person name="Brescovit A.D."/>
            <person name="Santos A.J."/>
        </authorList>
    </citation>
    <scope>NUCLEOTIDE SEQUENCE</scope>
    <source>
        <tissue evidence="1">Shoot tissue taken approximately 20 cm above the soil surface</tissue>
    </source>
</reference>
<evidence type="ECO:0000313" key="1">
    <source>
        <dbReference type="EMBL" id="JAE04107.1"/>
    </source>
</evidence>
<accession>A0A0A9EVN2</accession>